<feature type="compositionally biased region" description="Polar residues" evidence="5">
    <location>
        <begin position="188"/>
        <end position="197"/>
    </location>
</feature>
<dbReference type="Pfam" id="PF04234">
    <property type="entry name" value="CopC"/>
    <property type="match status" value="1"/>
</dbReference>
<feature type="signal peptide" evidence="6">
    <location>
        <begin position="1"/>
        <end position="40"/>
    </location>
</feature>
<dbReference type="Gene3D" id="2.60.40.1220">
    <property type="match status" value="1"/>
</dbReference>
<dbReference type="Proteomes" id="UP001165685">
    <property type="component" value="Unassembled WGS sequence"/>
</dbReference>
<evidence type="ECO:0000313" key="8">
    <source>
        <dbReference type="EMBL" id="MDA2802954.1"/>
    </source>
</evidence>
<evidence type="ECO:0000256" key="4">
    <source>
        <dbReference type="ARBA" id="ARBA00023008"/>
    </source>
</evidence>
<dbReference type="EMBL" id="JAQFWP010000001">
    <property type="protein sequence ID" value="MDA2802954.1"/>
    <property type="molecule type" value="Genomic_DNA"/>
</dbReference>
<dbReference type="InterPro" id="IPR032694">
    <property type="entry name" value="CopC/D"/>
</dbReference>
<dbReference type="PANTHER" id="PTHR34820:SF4">
    <property type="entry name" value="INNER MEMBRANE PROTEIN YEBZ"/>
    <property type="match status" value="1"/>
</dbReference>
<feature type="region of interest" description="Disordered" evidence="5">
    <location>
        <begin position="137"/>
        <end position="197"/>
    </location>
</feature>
<sequence>MLTRITGPDRTRGRRLRAAVVGALLALAAVLTTPAAPALAHDRLVSSGPEDEERLTTGPEEVTLVFSGEVMDVGAAVTVLDAEGAQVSRGGPAIDGDEVSQRLSGALPDGGYVVRWRVVSGDGHPISGAFPFAVGEDTDLPDLTAPPSSTWSSRPSSGDGAAPTDRLPRAADNQSPPQSVMWERGARQSRSFPGQTL</sequence>
<dbReference type="PANTHER" id="PTHR34820">
    <property type="entry name" value="INNER MEMBRANE PROTEIN YEBZ"/>
    <property type="match status" value="1"/>
</dbReference>
<organism evidence="8 9">
    <name type="scientific">Nocardiopsis suaedae</name>
    <dbReference type="NCBI Taxonomy" id="3018444"/>
    <lineage>
        <taxon>Bacteria</taxon>
        <taxon>Bacillati</taxon>
        <taxon>Actinomycetota</taxon>
        <taxon>Actinomycetes</taxon>
        <taxon>Streptosporangiales</taxon>
        <taxon>Nocardiopsidaceae</taxon>
        <taxon>Nocardiopsis</taxon>
    </lineage>
</organism>
<evidence type="ECO:0000313" key="9">
    <source>
        <dbReference type="Proteomes" id="UP001165685"/>
    </source>
</evidence>
<accession>A0ABT4TF85</accession>
<comment type="subcellular location">
    <subcellularLocation>
        <location evidence="1">Cell envelope</location>
    </subcellularLocation>
</comment>
<gene>
    <name evidence="8" type="ORF">O4U47_00395</name>
</gene>
<evidence type="ECO:0000256" key="3">
    <source>
        <dbReference type="ARBA" id="ARBA00022729"/>
    </source>
</evidence>
<evidence type="ECO:0000256" key="5">
    <source>
        <dbReference type="SAM" id="MobiDB-lite"/>
    </source>
</evidence>
<keyword evidence="9" id="KW-1185">Reference proteome</keyword>
<evidence type="ECO:0000256" key="6">
    <source>
        <dbReference type="SAM" id="SignalP"/>
    </source>
</evidence>
<evidence type="ECO:0000256" key="2">
    <source>
        <dbReference type="ARBA" id="ARBA00022723"/>
    </source>
</evidence>
<proteinExistence type="predicted"/>
<dbReference type="InterPro" id="IPR014756">
    <property type="entry name" value="Ig_E-set"/>
</dbReference>
<keyword evidence="4" id="KW-0186">Copper</keyword>
<dbReference type="InterPro" id="IPR014755">
    <property type="entry name" value="Cu-Rt/internalin_Ig-like"/>
</dbReference>
<dbReference type="SUPFAM" id="SSF81296">
    <property type="entry name" value="E set domains"/>
    <property type="match status" value="1"/>
</dbReference>
<keyword evidence="2" id="KW-0479">Metal-binding</keyword>
<reference evidence="8" key="1">
    <citation type="submission" date="2023-01" db="EMBL/GenBank/DDBJ databases">
        <title>Draft genome sequence of Nocardiopsis sp. LSu2-4 isolated from halophytes.</title>
        <authorList>
            <person name="Duangmal K."/>
            <person name="Chantavorakit T."/>
        </authorList>
    </citation>
    <scope>NUCLEOTIDE SEQUENCE</scope>
    <source>
        <strain evidence="8">LSu2-4</strain>
    </source>
</reference>
<name>A0ABT4TF85_9ACTN</name>
<protein>
    <submittedName>
        <fullName evidence="8">Copper resistance protein CopC</fullName>
    </submittedName>
</protein>
<comment type="caution">
    <text evidence="8">The sequence shown here is derived from an EMBL/GenBank/DDBJ whole genome shotgun (WGS) entry which is preliminary data.</text>
</comment>
<feature type="compositionally biased region" description="Low complexity" evidence="5">
    <location>
        <begin position="146"/>
        <end position="157"/>
    </location>
</feature>
<feature type="domain" description="CopC" evidence="7">
    <location>
        <begin position="41"/>
        <end position="134"/>
    </location>
</feature>
<feature type="chain" id="PRO_5045092960" evidence="6">
    <location>
        <begin position="41"/>
        <end position="197"/>
    </location>
</feature>
<evidence type="ECO:0000259" key="7">
    <source>
        <dbReference type="Pfam" id="PF04234"/>
    </source>
</evidence>
<dbReference type="InterPro" id="IPR007348">
    <property type="entry name" value="CopC_dom"/>
</dbReference>
<evidence type="ECO:0000256" key="1">
    <source>
        <dbReference type="ARBA" id="ARBA00004196"/>
    </source>
</evidence>
<keyword evidence="3 6" id="KW-0732">Signal</keyword>
<dbReference type="RefSeq" id="WP_270674870.1">
    <property type="nucleotide sequence ID" value="NZ_JAQFWP010000001.1"/>
</dbReference>